<dbReference type="EMBL" id="JAWZYT010000106">
    <property type="protein sequence ID" value="KAK4327985.1"/>
    <property type="molecule type" value="Genomic_DNA"/>
</dbReference>
<evidence type="ECO:0000313" key="9">
    <source>
        <dbReference type="Proteomes" id="UP001292094"/>
    </source>
</evidence>
<feature type="domain" description="C2HC/C3H-type" evidence="7">
    <location>
        <begin position="28"/>
        <end position="57"/>
    </location>
</feature>
<keyword evidence="3 5" id="KW-0863">Zinc-finger</keyword>
<feature type="compositionally biased region" description="Low complexity" evidence="6">
    <location>
        <begin position="462"/>
        <end position="487"/>
    </location>
</feature>
<organism evidence="8 9">
    <name type="scientific">Petrolisthes manimaculis</name>
    <dbReference type="NCBI Taxonomy" id="1843537"/>
    <lineage>
        <taxon>Eukaryota</taxon>
        <taxon>Metazoa</taxon>
        <taxon>Ecdysozoa</taxon>
        <taxon>Arthropoda</taxon>
        <taxon>Crustacea</taxon>
        <taxon>Multicrustacea</taxon>
        <taxon>Malacostraca</taxon>
        <taxon>Eumalacostraca</taxon>
        <taxon>Eucarida</taxon>
        <taxon>Decapoda</taxon>
        <taxon>Pleocyemata</taxon>
        <taxon>Anomura</taxon>
        <taxon>Galatheoidea</taxon>
        <taxon>Porcellanidae</taxon>
        <taxon>Petrolisthes</taxon>
    </lineage>
</organism>
<dbReference type="AlphaFoldDB" id="A0AAE1QKD2"/>
<keyword evidence="2" id="KW-0677">Repeat</keyword>
<dbReference type="Gene3D" id="3.30.160.60">
    <property type="entry name" value="Classic Zinc Finger"/>
    <property type="match status" value="5"/>
</dbReference>
<evidence type="ECO:0000256" key="2">
    <source>
        <dbReference type="ARBA" id="ARBA00022737"/>
    </source>
</evidence>
<feature type="domain" description="C2HC/C3H-type" evidence="7">
    <location>
        <begin position="720"/>
        <end position="747"/>
    </location>
</feature>
<feature type="compositionally biased region" description="Low complexity" evidence="6">
    <location>
        <begin position="178"/>
        <end position="216"/>
    </location>
</feature>
<dbReference type="PANTHER" id="PTHR13555">
    <property type="entry name" value="C2H2 ZINC FINGER CGI-62-RELATED"/>
    <property type="match status" value="1"/>
</dbReference>
<dbReference type="PROSITE" id="PS52027">
    <property type="entry name" value="ZF_C2HC_C3H"/>
    <property type="match status" value="5"/>
</dbReference>
<keyword evidence="4" id="KW-0862">Zinc</keyword>
<feature type="domain" description="C2HC/C3H-type" evidence="7">
    <location>
        <begin position="522"/>
        <end position="551"/>
    </location>
</feature>
<feature type="compositionally biased region" description="Basic residues" evidence="6">
    <location>
        <begin position="354"/>
        <end position="365"/>
    </location>
</feature>
<evidence type="ECO:0000256" key="6">
    <source>
        <dbReference type="SAM" id="MobiDB-lite"/>
    </source>
</evidence>
<comment type="caution">
    <text evidence="8">The sequence shown here is derived from an EMBL/GenBank/DDBJ whole genome shotgun (WGS) entry which is preliminary data.</text>
</comment>
<reference evidence="8" key="1">
    <citation type="submission" date="2023-11" db="EMBL/GenBank/DDBJ databases">
        <title>Genome assemblies of two species of porcelain crab, Petrolisthes cinctipes and Petrolisthes manimaculis (Anomura: Porcellanidae).</title>
        <authorList>
            <person name="Angst P."/>
        </authorList>
    </citation>
    <scope>NUCLEOTIDE SEQUENCE</scope>
    <source>
        <strain evidence="8">PB745_02</strain>
        <tissue evidence="8">Gill</tissue>
    </source>
</reference>
<proteinExistence type="predicted"/>
<feature type="domain" description="C2HC/C3H-type" evidence="7">
    <location>
        <begin position="588"/>
        <end position="617"/>
    </location>
</feature>
<dbReference type="InterPro" id="IPR026319">
    <property type="entry name" value="ZC2HC1A/B-like"/>
</dbReference>
<feature type="compositionally biased region" description="Basic and acidic residues" evidence="6">
    <location>
        <begin position="444"/>
        <end position="461"/>
    </location>
</feature>
<evidence type="ECO:0000313" key="8">
    <source>
        <dbReference type="EMBL" id="KAK4327985.1"/>
    </source>
</evidence>
<dbReference type="Proteomes" id="UP001292094">
    <property type="component" value="Unassembled WGS sequence"/>
</dbReference>
<dbReference type="InterPro" id="IPR049899">
    <property type="entry name" value="Znf_C2HC_C3H"/>
</dbReference>
<feature type="compositionally biased region" description="Polar residues" evidence="6">
    <location>
        <begin position="243"/>
        <end position="266"/>
    </location>
</feature>
<feature type="region of interest" description="Disordered" evidence="6">
    <location>
        <begin position="609"/>
        <end position="644"/>
    </location>
</feature>
<keyword evidence="9" id="KW-1185">Reference proteome</keyword>
<evidence type="ECO:0000256" key="3">
    <source>
        <dbReference type="ARBA" id="ARBA00022771"/>
    </source>
</evidence>
<name>A0AAE1QKD2_9EUCA</name>
<dbReference type="PANTHER" id="PTHR13555:SF68">
    <property type="entry name" value="ZINC FINGER PROTEIN 474"/>
    <property type="match status" value="1"/>
</dbReference>
<feature type="region of interest" description="Disordered" evidence="6">
    <location>
        <begin position="430"/>
        <end position="517"/>
    </location>
</feature>
<evidence type="ECO:0000259" key="7">
    <source>
        <dbReference type="PROSITE" id="PS52027"/>
    </source>
</evidence>
<sequence>MVRVIMVLKGERELSPAMTSSLTTRPPGFVECYICHKEFGSRSIEIHEPQCLLTWRRRNAALPRSKRESSPSPPPGHPLHGVNKANTRDMSPAAYTPTSDPDELSSSWSHPRLRPRRIPDPRPRPRSATFNPRRNRPSTATLKRPKVLDASLRTALDMSKMTRSMVDQLILSRDNHTQQQHQQPQQQQQSHSGFGYYSSDFTSSSSSSSSSPGSKSPFDDSCDSESEARRARPSTMRLPRPSRNITVPVITSATPSRPGKKTSSLRSFLPRGRRKQLEEVFTGPKNKVKIPEPCQTCGKEQNPERFHSHPLHMLKFKPKLEDKDKTKNQSKMVVTKPTALRYKSRSIDEDKKPHANVKKTTRGKKGGQQGQQQQQQQHRQNTNGVDHSHKPSDKKDGKPTSIPIKTFIQNQKASFDKKTQKKLNIEIYEADSSPISKKPQPSPLRERKRDVSTREHREKNHNNSNNNSNNKPSTTTNSTTTNAASHPPRAVMSKIEEESESRNNSSKGRGSSGGGRLHTSAPTLVCYICGRDFGTRSLVIHKPQCLEKWKRENERLPGHLQRSVPKEPDTPLTQEEWNKFAWKAAQEQLVPCEWCGRTFFPERLEVHQRGCKPPPGAARNTTSSSNKSKTRPQSSSSSLNTSFGGSKPTVVCYICGREFGSLSIGIHEPQCLRKWRVENDNLPPDLRRPEPSKPQVVYDGEGNVDREATAEAAWKTHLETLVKCDKCGRTFFPDRLTVHQKSCLREA</sequence>
<feature type="compositionally biased region" description="Polar residues" evidence="6">
    <location>
        <begin position="96"/>
        <end position="109"/>
    </location>
</feature>
<evidence type="ECO:0000256" key="5">
    <source>
        <dbReference type="PROSITE-ProRule" id="PRU01371"/>
    </source>
</evidence>
<evidence type="ECO:0000256" key="1">
    <source>
        <dbReference type="ARBA" id="ARBA00022723"/>
    </source>
</evidence>
<gene>
    <name evidence="8" type="ORF">Pmani_001599</name>
</gene>
<feature type="compositionally biased region" description="Low complexity" evidence="6">
    <location>
        <begin position="620"/>
        <end position="638"/>
    </location>
</feature>
<feature type="region of interest" description="Disordered" evidence="6">
    <location>
        <begin position="174"/>
        <end position="275"/>
    </location>
</feature>
<keyword evidence="1" id="KW-0479">Metal-binding</keyword>
<evidence type="ECO:0000256" key="4">
    <source>
        <dbReference type="ARBA" id="ARBA00022833"/>
    </source>
</evidence>
<feature type="compositionally biased region" description="Basic and acidic residues" evidence="6">
    <location>
        <begin position="386"/>
        <end position="398"/>
    </location>
</feature>
<feature type="domain" description="C2HC/C3H-type" evidence="7">
    <location>
        <begin position="648"/>
        <end position="677"/>
    </location>
</feature>
<dbReference type="GO" id="GO:0008270">
    <property type="term" value="F:zinc ion binding"/>
    <property type="evidence" value="ECO:0007669"/>
    <property type="project" value="UniProtKB-KW"/>
</dbReference>
<accession>A0AAE1QKD2</accession>
<feature type="compositionally biased region" description="Basic and acidic residues" evidence="6">
    <location>
        <begin position="318"/>
        <end position="327"/>
    </location>
</feature>
<protein>
    <recommendedName>
        <fullName evidence="7">C2HC/C3H-type domain-containing protein</fullName>
    </recommendedName>
</protein>
<feature type="region of interest" description="Disordered" evidence="6">
    <location>
        <begin position="315"/>
        <end position="402"/>
    </location>
</feature>
<dbReference type="Pfam" id="PF13913">
    <property type="entry name" value="zf-C2HC_2"/>
    <property type="match status" value="5"/>
</dbReference>
<feature type="region of interest" description="Disordered" evidence="6">
    <location>
        <begin position="62"/>
        <end position="147"/>
    </location>
</feature>
<feature type="compositionally biased region" description="Polar residues" evidence="6">
    <location>
        <begin position="128"/>
        <end position="141"/>
    </location>
</feature>